<accession>X0B5Q8</accession>
<gene>
    <name evidence="1" type="ORF">FOQG_18183</name>
</gene>
<dbReference type="AlphaFoldDB" id="X0B5Q8"/>
<dbReference type="HOGENOM" id="CLU_075345_0_0_1"/>
<proteinExistence type="predicted"/>
<evidence type="ECO:0000313" key="2">
    <source>
        <dbReference type="Proteomes" id="UP000030663"/>
    </source>
</evidence>
<protein>
    <submittedName>
        <fullName evidence="1">Uncharacterized protein</fullName>
    </submittedName>
</protein>
<dbReference type="Proteomes" id="UP000030663">
    <property type="component" value="Unassembled WGS sequence"/>
</dbReference>
<name>X0B5Q8_FUSOX</name>
<evidence type="ECO:0000313" key="1">
    <source>
        <dbReference type="EMBL" id="EXK77101.1"/>
    </source>
</evidence>
<organism evidence="1 2">
    <name type="scientific">Fusarium oxysporum f. sp. raphani 54005</name>
    <dbReference type="NCBI Taxonomy" id="1089458"/>
    <lineage>
        <taxon>Eukaryota</taxon>
        <taxon>Fungi</taxon>
        <taxon>Dikarya</taxon>
        <taxon>Ascomycota</taxon>
        <taxon>Pezizomycotina</taxon>
        <taxon>Sordariomycetes</taxon>
        <taxon>Hypocreomycetidae</taxon>
        <taxon>Hypocreales</taxon>
        <taxon>Nectriaceae</taxon>
        <taxon>Fusarium</taxon>
        <taxon>Fusarium oxysporum species complex</taxon>
    </lineage>
</organism>
<reference evidence="1 2" key="1">
    <citation type="submission" date="2011-11" db="EMBL/GenBank/DDBJ databases">
        <title>The Genome Sequence of Fusarium oxysporum PHW815.</title>
        <authorList>
            <consortium name="The Broad Institute Genome Sequencing Platform"/>
            <person name="Ma L.-J."/>
            <person name="Gale L.R."/>
            <person name="Schwartz D.C."/>
            <person name="Zhou S."/>
            <person name="Corby-Kistler H."/>
            <person name="Young S.K."/>
            <person name="Zeng Q."/>
            <person name="Gargeya S."/>
            <person name="Fitzgerald M."/>
            <person name="Haas B."/>
            <person name="Abouelleil A."/>
            <person name="Alvarado L."/>
            <person name="Arachchi H.M."/>
            <person name="Berlin A."/>
            <person name="Brown A."/>
            <person name="Chapman S.B."/>
            <person name="Chen Z."/>
            <person name="Dunbar C."/>
            <person name="Freedman E."/>
            <person name="Gearin G."/>
            <person name="Goldberg J."/>
            <person name="Griggs A."/>
            <person name="Gujja S."/>
            <person name="Heiman D."/>
            <person name="Howarth C."/>
            <person name="Larson L."/>
            <person name="Lui A."/>
            <person name="MacDonald P.J.P."/>
            <person name="Montmayeur A."/>
            <person name="Murphy C."/>
            <person name="Neiman D."/>
            <person name="Pearson M."/>
            <person name="Priest M."/>
            <person name="Roberts A."/>
            <person name="Saif S."/>
            <person name="Shea T."/>
            <person name="Shenoy N."/>
            <person name="Sisk P."/>
            <person name="Stolte C."/>
            <person name="Sykes S."/>
            <person name="Wortman J."/>
            <person name="Nusbaum C."/>
            <person name="Birren B."/>
        </authorList>
    </citation>
    <scope>NUCLEOTIDE SEQUENCE [LARGE SCALE GENOMIC DNA]</scope>
    <source>
        <strain evidence="1 2">54005</strain>
    </source>
</reference>
<keyword evidence="2" id="KW-1185">Reference proteome</keyword>
<sequence>MAYGVWRMVRKPDHQILDQFDFNATSQMREYNEVAYWADFPADDTAEPIVPFASINYPFYDMLGGMENDPSLSPSTAFQTNHVQLGDHYVASFNHDEEEASSLLTPPNSDPPQTMQRHRLLTPNAMSPLSATNMDSTTIGTALPSGNTFNSPMGGIDPALLVASSSGSGSDSLTFIPLPKHSPAEAAAFEWRSWTTLGVTIGPTSLKAVDTTKASDLTVAESPIYTRHRHGICRCLSGYCGMNPRAQSGPVARSVPRGDSEHELCSAAAA</sequence>
<dbReference type="EMBL" id="JH658642">
    <property type="protein sequence ID" value="EXK77101.1"/>
    <property type="molecule type" value="Genomic_DNA"/>
</dbReference>